<sequence length="429" mass="45202">MRGWHPIRATCHARDTFFVQCSDMIRQFLSLFLVAAGVLPADAATKPDIVVDQAIVVMRHGIRAPLDGEVPEGTRTAQPWPRWPVAESPITPHGHRALERVAAADRRRFIRQGLIPARGCPAPAAVTIRSNNSARTIASGDDYAAALLPGCPGTVVHLPAGSADPIFEPLRAGATRFDAAAAIDSIERSTGGVAALAARHRAALALLDGVLACAPRGDGCAPPRPSRVAASADGKGVDLDGPIRTTSGIAQVLLLQYVEGMPRRAVGWGRVDAASLRRMGALHAALFDVFTRPPYMAAHQASALGRDVLDTLAGGTRVRILMGHDTNVTALAAALGIDLTAPGYATNDVAPGGAIVIERARDVGTGRAYVRLFYRTQSPDALRFAGTAIDRTPLPIPGCPNVAGNWCSLDTFSALLNRRIAPLRPTAEK</sequence>
<protein>
    <submittedName>
        <fullName evidence="2">Histidine-type phosphatase</fullName>
    </submittedName>
</protein>
<feature type="region of interest" description="Disordered" evidence="1">
    <location>
        <begin position="68"/>
        <end position="88"/>
    </location>
</feature>
<dbReference type="PROSITE" id="PS00616">
    <property type="entry name" value="HIS_ACID_PHOSPHAT_1"/>
    <property type="match status" value="1"/>
</dbReference>
<dbReference type="PROSITE" id="PS00778">
    <property type="entry name" value="HIS_ACID_PHOSPHAT_2"/>
    <property type="match status" value="1"/>
</dbReference>
<dbReference type="EMBL" id="QFNF01000011">
    <property type="protein sequence ID" value="PZO78553.1"/>
    <property type="molecule type" value="Genomic_DNA"/>
</dbReference>
<proteinExistence type="predicted"/>
<reference evidence="2 3" key="1">
    <citation type="submission" date="2017-08" db="EMBL/GenBank/DDBJ databases">
        <title>Infants hospitalized years apart are colonized by the same room-sourced microbial strains.</title>
        <authorList>
            <person name="Brooks B."/>
            <person name="Olm M.R."/>
            <person name="Firek B.A."/>
            <person name="Baker R."/>
            <person name="Thomas B.C."/>
            <person name="Morowitz M.J."/>
            <person name="Banfield J.F."/>
        </authorList>
    </citation>
    <scope>NUCLEOTIDE SEQUENCE [LARGE SCALE GENOMIC DNA]</scope>
    <source>
        <strain evidence="2">S2_018_000_R3_110</strain>
    </source>
</reference>
<dbReference type="InterPro" id="IPR000560">
    <property type="entry name" value="His_Pase_clade-2"/>
</dbReference>
<dbReference type="AlphaFoldDB" id="A0A2W4Z889"/>
<dbReference type="InterPro" id="IPR029033">
    <property type="entry name" value="His_PPase_superfam"/>
</dbReference>
<comment type="caution">
    <text evidence="2">The sequence shown here is derived from an EMBL/GenBank/DDBJ whole genome shotgun (WGS) entry which is preliminary data.</text>
</comment>
<dbReference type="Gene3D" id="3.40.50.1240">
    <property type="entry name" value="Phosphoglycerate mutase-like"/>
    <property type="match status" value="2"/>
</dbReference>
<organism evidence="2 3">
    <name type="scientific">Sphingomonas hengshuiensis</name>
    <dbReference type="NCBI Taxonomy" id="1609977"/>
    <lineage>
        <taxon>Bacteria</taxon>
        <taxon>Pseudomonadati</taxon>
        <taxon>Pseudomonadota</taxon>
        <taxon>Alphaproteobacteria</taxon>
        <taxon>Sphingomonadales</taxon>
        <taxon>Sphingomonadaceae</taxon>
        <taxon>Sphingomonas</taxon>
    </lineage>
</organism>
<gene>
    <name evidence="2" type="ORF">DI632_06210</name>
</gene>
<evidence type="ECO:0000313" key="2">
    <source>
        <dbReference type="EMBL" id="PZO78553.1"/>
    </source>
</evidence>
<name>A0A2W4Z889_9SPHN</name>
<dbReference type="Pfam" id="PF00328">
    <property type="entry name" value="His_Phos_2"/>
    <property type="match status" value="2"/>
</dbReference>
<dbReference type="SUPFAM" id="SSF53254">
    <property type="entry name" value="Phosphoglycerate mutase-like"/>
    <property type="match status" value="1"/>
</dbReference>
<evidence type="ECO:0000313" key="3">
    <source>
        <dbReference type="Proteomes" id="UP000248614"/>
    </source>
</evidence>
<dbReference type="Proteomes" id="UP000248614">
    <property type="component" value="Unassembled WGS sequence"/>
</dbReference>
<dbReference type="InterPro" id="IPR033379">
    <property type="entry name" value="Acid_Pase_AS"/>
</dbReference>
<accession>A0A2W4Z889</accession>
<evidence type="ECO:0000256" key="1">
    <source>
        <dbReference type="SAM" id="MobiDB-lite"/>
    </source>
</evidence>